<dbReference type="CDD" id="cd04623">
    <property type="entry name" value="CBS_pair_bac_euk"/>
    <property type="match status" value="1"/>
</dbReference>
<dbReference type="InterPro" id="IPR044725">
    <property type="entry name" value="CBSX3_CBS_dom"/>
</dbReference>
<dbReference type="Proteomes" id="UP000245926">
    <property type="component" value="Chromosome"/>
</dbReference>
<feature type="domain" description="CBS" evidence="3">
    <location>
        <begin position="8"/>
        <end position="66"/>
    </location>
</feature>
<dbReference type="AlphaFoldDB" id="A0A2U8WF47"/>
<evidence type="ECO:0000313" key="5">
    <source>
        <dbReference type="Proteomes" id="UP000245926"/>
    </source>
</evidence>
<gene>
    <name evidence="4" type="ORF">DK389_29555</name>
</gene>
<dbReference type="KEGG" id="mets:DK389_29555"/>
<reference evidence="5" key="1">
    <citation type="submission" date="2018-05" db="EMBL/GenBank/DDBJ databases">
        <title>Complete Genome Sequence of Methylobacterium sp. 17SD2-17.</title>
        <authorList>
            <person name="Srinivasan S."/>
        </authorList>
    </citation>
    <scope>NUCLEOTIDE SEQUENCE [LARGE SCALE GENOMIC DNA]</scope>
    <source>
        <strain evidence="5">17SD2-17</strain>
    </source>
</reference>
<evidence type="ECO:0000259" key="3">
    <source>
        <dbReference type="PROSITE" id="PS51371"/>
    </source>
</evidence>
<accession>A0A2U8WF47</accession>
<dbReference type="PANTHER" id="PTHR43080">
    <property type="entry name" value="CBS DOMAIN-CONTAINING PROTEIN CBSX3, MITOCHONDRIAL"/>
    <property type="match status" value="1"/>
</dbReference>
<organism evidence="4 5">
    <name type="scientific">Methylobacterium durans</name>
    <dbReference type="NCBI Taxonomy" id="2202825"/>
    <lineage>
        <taxon>Bacteria</taxon>
        <taxon>Pseudomonadati</taxon>
        <taxon>Pseudomonadota</taxon>
        <taxon>Alphaproteobacteria</taxon>
        <taxon>Hyphomicrobiales</taxon>
        <taxon>Methylobacteriaceae</taxon>
        <taxon>Methylobacterium</taxon>
    </lineage>
</organism>
<dbReference type="PANTHER" id="PTHR43080:SF2">
    <property type="entry name" value="CBS DOMAIN-CONTAINING PROTEIN"/>
    <property type="match status" value="1"/>
</dbReference>
<dbReference type="RefSeq" id="WP_109895140.1">
    <property type="nucleotide sequence ID" value="NZ_CP029550.1"/>
</dbReference>
<keyword evidence="1 2" id="KW-0129">CBS domain</keyword>
<name>A0A2U8WF47_9HYPH</name>
<dbReference type="Gene3D" id="3.10.580.10">
    <property type="entry name" value="CBS-domain"/>
    <property type="match status" value="1"/>
</dbReference>
<dbReference type="InterPro" id="IPR051257">
    <property type="entry name" value="Diverse_CBS-Domain"/>
</dbReference>
<dbReference type="InterPro" id="IPR046342">
    <property type="entry name" value="CBS_dom_sf"/>
</dbReference>
<dbReference type="Pfam" id="PF00571">
    <property type="entry name" value="CBS"/>
    <property type="match status" value="2"/>
</dbReference>
<sequence length="143" mass="15592">MTVARILAEKGSSVVTVQPERTLDDAIHLLADKGIGALVVCDPEGHVVGILSERDIMRALARHAASSFDAPVSEHMTRSVTSCKRTTTVEEVMHMMTEGRFRHVPVCEDGKLVGLVSIGDVVKRRIAAVEAEHQAMRDYITMA</sequence>
<dbReference type="SUPFAM" id="SSF54631">
    <property type="entry name" value="CBS-domain pair"/>
    <property type="match status" value="1"/>
</dbReference>
<proteinExistence type="predicted"/>
<evidence type="ECO:0000256" key="1">
    <source>
        <dbReference type="ARBA" id="ARBA00023122"/>
    </source>
</evidence>
<feature type="domain" description="CBS" evidence="3">
    <location>
        <begin position="76"/>
        <end position="132"/>
    </location>
</feature>
<dbReference type="EMBL" id="CP029550">
    <property type="protein sequence ID" value="AWN43902.1"/>
    <property type="molecule type" value="Genomic_DNA"/>
</dbReference>
<evidence type="ECO:0000313" key="4">
    <source>
        <dbReference type="EMBL" id="AWN43902.1"/>
    </source>
</evidence>
<dbReference type="SMART" id="SM00116">
    <property type="entry name" value="CBS"/>
    <property type="match status" value="2"/>
</dbReference>
<dbReference type="PROSITE" id="PS51371">
    <property type="entry name" value="CBS"/>
    <property type="match status" value="2"/>
</dbReference>
<evidence type="ECO:0000256" key="2">
    <source>
        <dbReference type="PROSITE-ProRule" id="PRU00703"/>
    </source>
</evidence>
<keyword evidence="5" id="KW-1185">Reference proteome</keyword>
<dbReference type="OrthoDB" id="9807125at2"/>
<dbReference type="InterPro" id="IPR000644">
    <property type="entry name" value="CBS_dom"/>
</dbReference>
<protein>
    <submittedName>
        <fullName evidence="4">Inosine-5-monophosphate dehydrogenase</fullName>
    </submittedName>
</protein>